<keyword evidence="2" id="KW-1133">Transmembrane helix</keyword>
<evidence type="ECO:0000256" key="1">
    <source>
        <dbReference type="SAM" id="MobiDB-lite"/>
    </source>
</evidence>
<evidence type="ECO:0000313" key="3">
    <source>
        <dbReference type="EMBL" id="KAL0573433.1"/>
    </source>
</evidence>
<comment type="caution">
    <text evidence="3">The sequence shown here is derived from an EMBL/GenBank/DDBJ whole genome shotgun (WGS) entry which is preliminary data.</text>
</comment>
<keyword evidence="2" id="KW-0812">Transmembrane</keyword>
<gene>
    <name evidence="3" type="ORF">V5O48_008527</name>
</gene>
<dbReference type="Proteomes" id="UP001465976">
    <property type="component" value="Unassembled WGS sequence"/>
</dbReference>
<dbReference type="PANTHER" id="PTHR28077">
    <property type="entry name" value="INOSITOL PHOSPHORYLCERAMIDE SYNTHASE REGULATORY SUBUNIT KEI1"/>
    <property type="match status" value="1"/>
</dbReference>
<dbReference type="PANTHER" id="PTHR28077:SF1">
    <property type="entry name" value="INOSITOL PHOSPHORYLCERAMIDE SYNTHASE REGULATORY SUBUNIT KEI1"/>
    <property type="match status" value="1"/>
</dbReference>
<feature type="region of interest" description="Disordered" evidence="1">
    <location>
        <begin position="229"/>
        <end position="280"/>
    </location>
</feature>
<name>A0ABR3FE49_9AGAR</name>
<feature type="transmembrane region" description="Helical" evidence="2">
    <location>
        <begin position="163"/>
        <end position="185"/>
    </location>
</feature>
<keyword evidence="2" id="KW-0472">Membrane</keyword>
<feature type="compositionally biased region" description="Basic and acidic residues" evidence="1">
    <location>
        <begin position="265"/>
        <end position="280"/>
    </location>
</feature>
<accession>A0ABR3FE49</accession>
<reference evidence="3 4" key="1">
    <citation type="submission" date="2024-02" db="EMBL/GenBank/DDBJ databases">
        <title>A draft genome for the cacao thread blight pathogen Marasmius crinis-equi.</title>
        <authorList>
            <person name="Cohen S.P."/>
            <person name="Baruah I.K."/>
            <person name="Amoako-Attah I."/>
            <person name="Bukari Y."/>
            <person name="Meinhardt L.W."/>
            <person name="Bailey B.A."/>
        </authorList>
    </citation>
    <scope>NUCLEOTIDE SEQUENCE [LARGE SCALE GENOMIC DNA]</scope>
    <source>
        <strain evidence="3 4">GH-76</strain>
    </source>
</reference>
<feature type="transmembrane region" description="Helical" evidence="2">
    <location>
        <begin position="61"/>
        <end position="79"/>
    </location>
</feature>
<dbReference type="InterPro" id="IPR013862">
    <property type="entry name" value="Kei1"/>
</dbReference>
<evidence type="ECO:0008006" key="5">
    <source>
        <dbReference type="Google" id="ProtNLM"/>
    </source>
</evidence>
<protein>
    <recommendedName>
        <fullName evidence="5">DUF1753-domain-containing protein</fullName>
    </recommendedName>
</protein>
<sequence length="280" mass="31255">MRLMLRPEWRLWPLSSCLGLLDLKTAVTVALYFAIFNKVAGVYGLIAVVTGAGGSFSQLSLYIYSALALVGLVWGLNAVKEEDPKKTEYFAHLYFADHIFSTSWTAYFAVVWWFQTPHDGQHTANSAAQIEIINGTVHSNIPMTDEERAAAAQKLWNAEKGTAAAFIIFSWLIKIYLALLIYSYASHLRKGTYRSLLRSRAPVPTTTTNNNETYESALGYPEEDEGLEDLYRFPPRTPSSANPIHDPSRKPKASGQNGHGEVLFDQDRPSTSRSEMGNRV</sequence>
<dbReference type="EMBL" id="JBAHYK010000507">
    <property type="protein sequence ID" value="KAL0573433.1"/>
    <property type="molecule type" value="Genomic_DNA"/>
</dbReference>
<evidence type="ECO:0000256" key="2">
    <source>
        <dbReference type="SAM" id="Phobius"/>
    </source>
</evidence>
<keyword evidence="4" id="KW-1185">Reference proteome</keyword>
<feature type="transmembrane region" description="Helical" evidence="2">
    <location>
        <begin position="91"/>
        <end position="114"/>
    </location>
</feature>
<proteinExistence type="predicted"/>
<dbReference type="Pfam" id="PF08552">
    <property type="entry name" value="Kei1"/>
    <property type="match status" value="1"/>
</dbReference>
<organism evidence="3 4">
    <name type="scientific">Marasmius crinis-equi</name>
    <dbReference type="NCBI Taxonomy" id="585013"/>
    <lineage>
        <taxon>Eukaryota</taxon>
        <taxon>Fungi</taxon>
        <taxon>Dikarya</taxon>
        <taxon>Basidiomycota</taxon>
        <taxon>Agaricomycotina</taxon>
        <taxon>Agaricomycetes</taxon>
        <taxon>Agaricomycetidae</taxon>
        <taxon>Agaricales</taxon>
        <taxon>Marasmiineae</taxon>
        <taxon>Marasmiaceae</taxon>
        <taxon>Marasmius</taxon>
    </lineage>
</organism>
<evidence type="ECO:0000313" key="4">
    <source>
        <dbReference type="Proteomes" id="UP001465976"/>
    </source>
</evidence>